<dbReference type="EC" id="3.1.3.3" evidence="4"/>
<protein>
    <submittedName>
        <fullName evidence="4">Phosphoserine phosphatase RsbU</fullName>
        <ecNumber evidence="4">3.1.3.3</ecNumber>
    </submittedName>
</protein>
<dbReference type="PANTHER" id="PTHR43156">
    <property type="entry name" value="STAGE II SPORULATION PROTEIN E-RELATED"/>
    <property type="match status" value="1"/>
</dbReference>
<sequence length="561" mass="61738">MGDRDATRFSSGGMGESLISGRADRTDTLLAFVDRSLLQHVQDSLTAALDMSVQFVDGSGRTLTEPTDALRRAASDTLLGQLLTGETDEEDGVFRAPVQVEGQKLAILELLREDPAGNPVDPRRLAVGIELIHLIADSLTRLCEQEVASRHRVEELAVLYRVSSILSAQRDLRKVLDQAAHAVGEVMNARAVSIRLLDEEHGTLETRASYRLSADYLEKGALDVESSPIFTTAMAGEPVYVSDMGRDPRVLYPEEARAEGIVSMLCVGMAYQGRAIGTVQVFAGTKRRFTEFESDLVVALAQLLAAAIENARLDEERREKDKLVNQLNLAASVQRRMLPKGKPSDRRLDVAARYIPSLELAGDFYDFIRLERHLGVVIGDVVGKGVAASLLMASVRASLRAFAQDLYDIDEIMSRVNRALTRDTLDSEFATLFYGVIDPDTLRMTYCNAGHEPPILRRRAKLYQLNAGGLVVGVDRDAAYEKGLWDLETDDVLVLTTDGVTEATSFDGEQFGRERLNAAVLAAEGNADQIMNHLLWEVRRFTGIRRASDDTTIVVIRVTDG</sequence>
<evidence type="ECO:0000313" key="4">
    <source>
        <dbReference type="EMBL" id="QDU72968.1"/>
    </source>
</evidence>
<dbReference type="InterPro" id="IPR001932">
    <property type="entry name" value="PPM-type_phosphatase-like_dom"/>
</dbReference>
<dbReference type="SUPFAM" id="SSF55781">
    <property type="entry name" value="GAF domain-like"/>
    <property type="match status" value="1"/>
</dbReference>
<keyword evidence="5" id="KW-1185">Reference proteome</keyword>
<organism evidence="4 5">
    <name type="scientific">Mucisphaera calidilacus</name>
    <dbReference type="NCBI Taxonomy" id="2527982"/>
    <lineage>
        <taxon>Bacteria</taxon>
        <taxon>Pseudomonadati</taxon>
        <taxon>Planctomycetota</taxon>
        <taxon>Phycisphaerae</taxon>
        <taxon>Phycisphaerales</taxon>
        <taxon>Phycisphaeraceae</taxon>
        <taxon>Mucisphaera</taxon>
    </lineage>
</organism>
<dbReference type="Proteomes" id="UP000320386">
    <property type="component" value="Chromosome"/>
</dbReference>
<dbReference type="SUPFAM" id="SSF81606">
    <property type="entry name" value="PP2C-like"/>
    <property type="match status" value="1"/>
</dbReference>
<dbReference type="Pfam" id="PF13185">
    <property type="entry name" value="GAF_2"/>
    <property type="match status" value="1"/>
</dbReference>
<dbReference type="AlphaFoldDB" id="A0A518C180"/>
<dbReference type="Gene3D" id="3.60.40.10">
    <property type="entry name" value="PPM-type phosphatase domain"/>
    <property type="match status" value="1"/>
</dbReference>
<proteinExistence type="predicted"/>
<dbReference type="InterPro" id="IPR003018">
    <property type="entry name" value="GAF"/>
</dbReference>
<dbReference type="InterPro" id="IPR029016">
    <property type="entry name" value="GAF-like_dom_sf"/>
</dbReference>
<dbReference type="Pfam" id="PF07228">
    <property type="entry name" value="SpoIIE"/>
    <property type="match status" value="1"/>
</dbReference>
<name>A0A518C180_9BACT</name>
<dbReference type="SMART" id="SM00331">
    <property type="entry name" value="PP2C_SIG"/>
    <property type="match status" value="1"/>
</dbReference>
<reference evidence="4 5" key="1">
    <citation type="submission" date="2019-02" db="EMBL/GenBank/DDBJ databases">
        <title>Deep-cultivation of Planctomycetes and their phenomic and genomic characterization uncovers novel biology.</title>
        <authorList>
            <person name="Wiegand S."/>
            <person name="Jogler M."/>
            <person name="Boedeker C."/>
            <person name="Pinto D."/>
            <person name="Vollmers J."/>
            <person name="Rivas-Marin E."/>
            <person name="Kohn T."/>
            <person name="Peeters S.H."/>
            <person name="Heuer A."/>
            <person name="Rast P."/>
            <person name="Oberbeckmann S."/>
            <person name="Bunk B."/>
            <person name="Jeske O."/>
            <person name="Meyerdierks A."/>
            <person name="Storesund J.E."/>
            <person name="Kallscheuer N."/>
            <person name="Luecker S."/>
            <person name="Lage O.M."/>
            <person name="Pohl T."/>
            <person name="Merkel B.J."/>
            <person name="Hornburger P."/>
            <person name="Mueller R.-W."/>
            <person name="Bruemmer F."/>
            <person name="Labrenz M."/>
            <person name="Spormann A.M."/>
            <person name="Op den Camp H."/>
            <person name="Overmann J."/>
            <person name="Amann R."/>
            <person name="Jetten M.S.M."/>
            <person name="Mascher T."/>
            <person name="Medema M.H."/>
            <person name="Devos D.P."/>
            <person name="Kaster A.-K."/>
            <person name="Ovreas L."/>
            <person name="Rohde M."/>
            <person name="Galperin M.Y."/>
            <person name="Jogler C."/>
        </authorList>
    </citation>
    <scope>NUCLEOTIDE SEQUENCE [LARGE SCALE GENOMIC DNA]</scope>
    <source>
        <strain evidence="4 5">Pan265</strain>
    </source>
</reference>
<dbReference type="Gene3D" id="3.30.450.40">
    <property type="match status" value="1"/>
</dbReference>
<evidence type="ECO:0000259" key="3">
    <source>
        <dbReference type="PROSITE" id="PS51746"/>
    </source>
</evidence>
<feature type="domain" description="PPM-type phosphatase" evidence="3">
    <location>
        <begin position="339"/>
        <end position="558"/>
    </location>
</feature>
<evidence type="ECO:0000256" key="2">
    <source>
        <dbReference type="SAM" id="Coils"/>
    </source>
</evidence>
<dbReference type="PANTHER" id="PTHR43156:SF2">
    <property type="entry name" value="STAGE II SPORULATION PROTEIN E"/>
    <property type="match status" value="1"/>
</dbReference>
<gene>
    <name evidence="4" type="primary">rsbU_4</name>
    <name evidence="4" type="ORF">Pan265_28460</name>
</gene>
<dbReference type="KEGG" id="mcad:Pan265_28460"/>
<accession>A0A518C180</accession>
<dbReference type="InterPro" id="IPR036457">
    <property type="entry name" value="PPM-type-like_dom_sf"/>
</dbReference>
<dbReference type="EMBL" id="CP036280">
    <property type="protein sequence ID" value="QDU72968.1"/>
    <property type="molecule type" value="Genomic_DNA"/>
</dbReference>
<evidence type="ECO:0000313" key="5">
    <source>
        <dbReference type="Proteomes" id="UP000320386"/>
    </source>
</evidence>
<dbReference type="GO" id="GO:0016791">
    <property type="term" value="F:phosphatase activity"/>
    <property type="evidence" value="ECO:0007669"/>
    <property type="project" value="TreeGrafter"/>
</dbReference>
<evidence type="ECO:0000256" key="1">
    <source>
        <dbReference type="ARBA" id="ARBA00022801"/>
    </source>
</evidence>
<feature type="coiled-coil region" evidence="2">
    <location>
        <begin position="306"/>
        <end position="333"/>
    </location>
</feature>
<dbReference type="InterPro" id="IPR052016">
    <property type="entry name" value="Bact_Sigma-Reg"/>
</dbReference>
<keyword evidence="2" id="KW-0175">Coiled coil</keyword>
<dbReference type="SMART" id="SM00065">
    <property type="entry name" value="GAF"/>
    <property type="match status" value="1"/>
</dbReference>
<keyword evidence="1 4" id="KW-0378">Hydrolase</keyword>
<dbReference type="PROSITE" id="PS51746">
    <property type="entry name" value="PPM_2"/>
    <property type="match status" value="1"/>
</dbReference>